<dbReference type="InterPro" id="IPR017039">
    <property type="entry name" value="Virul_fac_BrkB"/>
</dbReference>
<feature type="compositionally biased region" description="Polar residues" evidence="6">
    <location>
        <begin position="302"/>
        <end position="311"/>
    </location>
</feature>
<evidence type="ECO:0000256" key="2">
    <source>
        <dbReference type="ARBA" id="ARBA00022475"/>
    </source>
</evidence>
<keyword evidence="4 7" id="KW-1133">Transmembrane helix</keyword>
<evidence type="ECO:0000256" key="3">
    <source>
        <dbReference type="ARBA" id="ARBA00022692"/>
    </source>
</evidence>
<dbReference type="PANTHER" id="PTHR30213">
    <property type="entry name" value="INNER MEMBRANE PROTEIN YHJD"/>
    <property type="match status" value="1"/>
</dbReference>
<dbReference type="GO" id="GO:0005886">
    <property type="term" value="C:plasma membrane"/>
    <property type="evidence" value="ECO:0007669"/>
    <property type="project" value="UniProtKB-SubCell"/>
</dbReference>
<dbReference type="Proteomes" id="UP000002484">
    <property type="component" value="Chromosome"/>
</dbReference>
<evidence type="ECO:0000256" key="4">
    <source>
        <dbReference type="ARBA" id="ARBA00022989"/>
    </source>
</evidence>
<keyword evidence="2" id="KW-1003">Cell membrane</keyword>
<evidence type="ECO:0000313" key="9">
    <source>
        <dbReference type="Proteomes" id="UP000002484"/>
    </source>
</evidence>
<dbReference type="RefSeq" id="WP_013427253.1">
    <property type="nucleotide sequence ID" value="NC_014666.1"/>
</dbReference>
<feature type="transmembrane region" description="Helical" evidence="7">
    <location>
        <begin position="230"/>
        <end position="253"/>
    </location>
</feature>
<organism evidence="8 9">
    <name type="scientific">Pseudofrankia inefficax (strain DSM 45817 / CECT 9037 / DDB 130130 / EuI1c)</name>
    <name type="common">Frankia inefficax</name>
    <dbReference type="NCBI Taxonomy" id="298654"/>
    <lineage>
        <taxon>Bacteria</taxon>
        <taxon>Bacillati</taxon>
        <taxon>Actinomycetota</taxon>
        <taxon>Actinomycetes</taxon>
        <taxon>Frankiales</taxon>
        <taxon>Frankiaceae</taxon>
        <taxon>Pseudofrankia</taxon>
    </lineage>
</organism>
<keyword evidence="9" id="KW-1185">Reference proteome</keyword>
<gene>
    <name evidence="8" type="ordered locus">FraEuI1c_6151</name>
</gene>
<dbReference type="EMBL" id="CP002299">
    <property type="protein sequence ID" value="ADP84135.1"/>
    <property type="molecule type" value="Genomic_DNA"/>
</dbReference>
<dbReference type="AlphaFoldDB" id="E3J230"/>
<dbReference type="STRING" id="298654.FraEuI1c_6151"/>
<dbReference type="eggNOG" id="COG1295">
    <property type="taxonomic scope" value="Bacteria"/>
</dbReference>
<feature type="transmembrane region" description="Helical" evidence="7">
    <location>
        <begin position="196"/>
        <end position="218"/>
    </location>
</feature>
<evidence type="ECO:0000256" key="6">
    <source>
        <dbReference type="SAM" id="MobiDB-lite"/>
    </source>
</evidence>
<dbReference type="PANTHER" id="PTHR30213:SF1">
    <property type="entry name" value="INNER MEMBRANE PROTEIN YHJD"/>
    <property type="match status" value="1"/>
</dbReference>
<keyword evidence="3 7" id="KW-0812">Transmembrane</keyword>
<protein>
    <submittedName>
        <fullName evidence="8">Ribonuclease BN</fullName>
    </submittedName>
</protein>
<feature type="transmembrane region" description="Helical" evidence="7">
    <location>
        <begin position="109"/>
        <end position="130"/>
    </location>
</feature>
<dbReference type="OrthoDB" id="4127374at2"/>
<feature type="region of interest" description="Disordered" evidence="6">
    <location>
        <begin position="298"/>
        <end position="444"/>
    </location>
</feature>
<keyword evidence="5 7" id="KW-0472">Membrane</keyword>
<dbReference type="HOGENOM" id="CLU_050028_3_0_11"/>
<reference evidence="8 9" key="1">
    <citation type="submission" date="2010-10" db="EMBL/GenBank/DDBJ databases">
        <title>Complete sequence of Frankia sp. EuI1c.</title>
        <authorList>
            <consortium name="US DOE Joint Genome Institute"/>
            <person name="Lucas S."/>
            <person name="Copeland A."/>
            <person name="Lapidus A."/>
            <person name="Cheng J.-F."/>
            <person name="Bruce D."/>
            <person name="Goodwin L."/>
            <person name="Pitluck S."/>
            <person name="Chertkov O."/>
            <person name="Detter J.C."/>
            <person name="Han C."/>
            <person name="Tapia R."/>
            <person name="Land M."/>
            <person name="Hauser L."/>
            <person name="Jeffries C."/>
            <person name="Kyrpides N."/>
            <person name="Ivanova N."/>
            <person name="Mikhailova N."/>
            <person name="Beauchemin N."/>
            <person name="Sen A."/>
            <person name="Sur S.A."/>
            <person name="Gtari M."/>
            <person name="Wall L."/>
            <person name="Tisa L."/>
            <person name="Woyke T."/>
        </authorList>
    </citation>
    <scope>NUCLEOTIDE SEQUENCE [LARGE SCALE GENOMIC DNA]</scope>
    <source>
        <strain evidence="9">DSM 45817 / CECT 9037 / EuI1c</strain>
    </source>
</reference>
<feature type="region of interest" description="Disordered" evidence="6">
    <location>
        <begin position="1"/>
        <end position="21"/>
    </location>
</feature>
<feature type="transmembrane region" description="Helical" evidence="7">
    <location>
        <begin position="157"/>
        <end position="176"/>
    </location>
</feature>
<accession>E3J230</accession>
<dbReference type="Pfam" id="PF03631">
    <property type="entry name" value="Virul_fac_BrkB"/>
    <property type="match status" value="1"/>
</dbReference>
<dbReference type="KEGG" id="fri:FraEuI1c_6151"/>
<proteinExistence type="predicted"/>
<evidence type="ECO:0000256" key="1">
    <source>
        <dbReference type="ARBA" id="ARBA00004651"/>
    </source>
</evidence>
<feature type="compositionally biased region" description="Low complexity" evidence="6">
    <location>
        <begin position="388"/>
        <end position="408"/>
    </location>
</feature>
<evidence type="ECO:0000313" key="8">
    <source>
        <dbReference type="EMBL" id="ADP84135.1"/>
    </source>
</evidence>
<name>E3J230_PSEI1</name>
<sequence length="444" mass="46538">MDGIRGTFDTARRGVSGGVSTTRRSLPPLDHTIRAYARYGANGGDRLAASTTYYVFLSFFPLVALLFAAAGFVVDSYPDLKDDMVRQINGYLPGLADKLNISSLGTLKVGIGVLGLVGLLLAGLAFVSALRDAIRLMWHQNTDAGNLITRRLRDIRVLAGLGLLVVISLALTSLATSANGVLLRATGMAGSSLASWSARGLGVLLALIADLMVFLYLFWRLPRQTSRRAVARAALLGAVGIEVFKLVGTWLVGKTTDNPMYGTFAVLVGLLIWINIVMRWTLFAAAWAVTAPGNSDVFPSGTADQQASETDTAADEPTQEGAAQEGPTQEADPAREIPAATGAAGVADESSPASPPAPADAGDPSPDRHWLADRFRGVVLRRHPNAPRHPAAALRPTTAQGPAAGPTAPTRPAPDPPSARTAPRDEATTAAPAPARGEDGRSSR</sequence>
<evidence type="ECO:0000256" key="5">
    <source>
        <dbReference type="ARBA" id="ARBA00023136"/>
    </source>
</evidence>
<feature type="transmembrane region" description="Helical" evidence="7">
    <location>
        <begin position="259"/>
        <end position="278"/>
    </location>
</feature>
<dbReference type="FunCoup" id="E3J230">
    <property type="interactions" value="4"/>
</dbReference>
<feature type="transmembrane region" description="Helical" evidence="7">
    <location>
        <begin position="53"/>
        <end position="74"/>
    </location>
</feature>
<comment type="subcellular location">
    <subcellularLocation>
        <location evidence="1">Cell membrane</location>
        <topology evidence="1">Multi-pass membrane protein</topology>
    </subcellularLocation>
</comment>
<dbReference type="InParanoid" id="E3J230"/>
<evidence type="ECO:0000256" key="7">
    <source>
        <dbReference type="SAM" id="Phobius"/>
    </source>
</evidence>
<feature type="compositionally biased region" description="Basic and acidic residues" evidence="6">
    <location>
        <begin position="365"/>
        <end position="376"/>
    </location>
</feature>